<dbReference type="AlphaFoldDB" id="J0WK36"/>
<dbReference type="InParanoid" id="J0WK36"/>
<feature type="region of interest" description="Disordered" evidence="1">
    <location>
        <begin position="276"/>
        <end position="305"/>
    </location>
</feature>
<feature type="region of interest" description="Disordered" evidence="1">
    <location>
        <begin position="209"/>
        <end position="247"/>
    </location>
</feature>
<accession>J0WK36</accession>
<dbReference type="EMBL" id="JH688765">
    <property type="protein sequence ID" value="EJD32653.1"/>
    <property type="molecule type" value="Genomic_DNA"/>
</dbReference>
<evidence type="ECO:0000313" key="3">
    <source>
        <dbReference type="Proteomes" id="UP000006514"/>
    </source>
</evidence>
<keyword evidence="3" id="KW-1185">Reference proteome</keyword>
<dbReference type="Proteomes" id="UP000006514">
    <property type="component" value="Unassembled WGS sequence"/>
</dbReference>
<feature type="compositionally biased region" description="Basic and acidic residues" evidence="1">
    <location>
        <begin position="82"/>
        <end position="94"/>
    </location>
</feature>
<reference evidence="3" key="1">
    <citation type="journal article" date="2012" name="Science">
        <title>The Paleozoic origin of enzymatic lignin decomposition reconstructed from 31 fungal genomes.</title>
        <authorList>
            <person name="Floudas D."/>
            <person name="Binder M."/>
            <person name="Riley R."/>
            <person name="Barry K."/>
            <person name="Blanchette R.A."/>
            <person name="Henrissat B."/>
            <person name="Martinez A.T."/>
            <person name="Otillar R."/>
            <person name="Spatafora J.W."/>
            <person name="Yadav J.S."/>
            <person name="Aerts A."/>
            <person name="Benoit I."/>
            <person name="Boyd A."/>
            <person name="Carlson A."/>
            <person name="Copeland A."/>
            <person name="Coutinho P.M."/>
            <person name="de Vries R.P."/>
            <person name="Ferreira P."/>
            <person name="Findley K."/>
            <person name="Foster B."/>
            <person name="Gaskell J."/>
            <person name="Glotzer D."/>
            <person name="Gorecki P."/>
            <person name="Heitman J."/>
            <person name="Hesse C."/>
            <person name="Hori C."/>
            <person name="Igarashi K."/>
            <person name="Jurgens J.A."/>
            <person name="Kallen N."/>
            <person name="Kersten P."/>
            <person name="Kohler A."/>
            <person name="Kuees U."/>
            <person name="Kumar T.K.A."/>
            <person name="Kuo A."/>
            <person name="LaButti K."/>
            <person name="Larrondo L.F."/>
            <person name="Lindquist E."/>
            <person name="Ling A."/>
            <person name="Lombard V."/>
            <person name="Lucas S."/>
            <person name="Lundell T."/>
            <person name="Martin R."/>
            <person name="McLaughlin D.J."/>
            <person name="Morgenstern I."/>
            <person name="Morin E."/>
            <person name="Murat C."/>
            <person name="Nagy L.G."/>
            <person name="Nolan M."/>
            <person name="Ohm R.A."/>
            <person name="Patyshakuliyeva A."/>
            <person name="Rokas A."/>
            <person name="Ruiz-Duenas F.J."/>
            <person name="Sabat G."/>
            <person name="Salamov A."/>
            <person name="Samejima M."/>
            <person name="Schmutz J."/>
            <person name="Slot J.C."/>
            <person name="St John F."/>
            <person name="Stenlid J."/>
            <person name="Sun H."/>
            <person name="Sun S."/>
            <person name="Syed K."/>
            <person name="Tsang A."/>
            <person name="Wiebenga A."/>
            <person name="Young D."/>
            <person name="Pisabarro A."/>
            <person name="Eastwood D.C."/>
            <person name="Martin F."/>
            <person name="Cullen D."/>
            <person name="Grigoriev I.V."/>
            <person name="Hibbett D.S."/>
        </authorList>
    </citation>
    <scope>NUCLEOTIDE SEQUENCE [LARGE SCALE GENOMIC DNA]</scope>
    <source>
        <strain evidence="3">TFB10046</strain>
    </source>
</reference>
<feature type="compositionally biased region" description="Low complexity" evidence="1">
    <location>
        <begin position="234"/>
        <end position="247"/>
    </location>
</feature>
<proteinExistence type="predicted"/>
<dbReference type="KEGG" id="adl:AURDEDRAFT_178250"/>
<evidence type="ECO:0000313" key="2">
    <source>
        <dbReference type="EMBL" id="EJD32653.1"/>
    </source>
</evidence>
<sequence length="361" mass="40031">MAGPSTGLREFGTHSPIEVYVNGHKEVFMDDWLEPHEIQAIYGFVHTPGGSQPSLWPDPAQFANNCEVSGLHPETQTLFDSPAERELPPRGEEERAAVEPADWWVMRATGRHQSLTAFDHYIATGKNGVWSFLMTSLKANTFSTAVEGDAQWWDYENWRILYLPESTKGLVGEHLINEFVFKKKYPSRQNERPTHRIWPADWDGTWRRSGYPIPGSKPPAPQQTASGGRAALLASTSTPTPAFAAPEATSAPVSAPVAPVSAPVAPVSAPVASLRSSRPALRSSRPALHCPLPSLRSSRPSLRPSRPIPKTIGEVFDQLPHPSHDDHVLPPYQYTEDEDGGWPSVAWRKYWLWVLRLSSPS</sequence>
<organism evidence="2 3">
    <name type="scientific">Auricularia subglabra (strain TFB-10046 / SS5)</name>
    <name type="common">White-rot fungus</name>
    <name type="synonym">Auricularia delicata (strain TFB10046)</name>
    <dbReference type="NCBI Taxonomy" id="717982"/>
    <lineage>
        <taxon>Eukaryota</taxon>
        <taxon>Fungi</taxon>
        <taxon>Dikarya</taxon>
        <taxon>Basidiomycota</taxon>
        <taxon>Agaricomycotina</taxon>
        <taxon>Agaricomycetes</taxon>
        <taxon>Auriculariales</taxon>
        <taxon>Auriculariaceae</taxon>
        <taxon>Auricularia</taxon>
    </lineage>
</organism>
<gene>
    <name evidence="2" type="ORF">AURDEDRAFT_178250</name>
</gene>
<evidence type="ECO:0000256" key="1">
    <source>
        <dbReference type="SAM" id="MobiDB-lite"/>
    </source>
</evidence>
<feature type="region of interest" description="Disordered" evidence="1">
    <location>
        <begin position="74"/>
        <end position="94"/>
    </location>
</feature>
<name>J0WK36_AURST</name>
<protein>
    <submittedName>
        <fullName evidence="2">Uncharacterized protein</fullName>
    </submittedName>
</protein>